<keyword evidence="2" id="KW-1185">Reference proteome</keyword>
<gene>
    <name evidence="1" type="ORF">RHMOL_Rhmol13G0222600</name>
</gene>
<accession>A0ACC0LAG5</accession>
<sequence length="58" mass="6950">MPRLNRKQKRRIEEQEGFMALHAIMNAVIGVFRLYLFITSTFRHPESRPELSPNPDFY</sequence>
<evidence type="ECO:0000313" key="2">
    <source>
        <dbReference type="Proteomes" id="UP001062846"/>
    </source>
</evidence>
<dbReference type="Proteomes" id="UP001062846">
    <property type="component" value="Chromosome 13"/>
</dbReference>
<dbReference type="EMBL" id="CM046400">
    <property type="protein sequence ID" value="KAI8525332.1"/>
    <property type="molecule type" value="Genomic_DNA"/>
</dbReference>
<evidence type="ECO:0000313" key="1">
    <source>
        <dbReference type="EMBL" id="KAI8525332.1"/>
    </source>
</evidence>
<protein>
    <submittedName>
        <fullName evidence="1">Uncharacterized protein</fullName>
    </submittedName>
</protein>
<organism evidence="1 2">
    <name type="scientific">Rhododendron molle</name>
    <name type="common">Chinese azalea</name>
    <name type="synonym">Azalea mollis</name>
    <dbReference type="NCBI Taxonomy" id="49168"/>
    <lineage>
        <taxon>Eukaryota</taxon>
        <taxon>Viridiplantae</taxon>
        <taxon>Streptophyta</taxon>
        <taxon>Embryophyta</taxon>
        <taxon>Tracheophyta</taxon>
        <taxon>Spermatophyta</taxon>
        <taxon>Magnoliopsida</taxon>
        <taxon>eudicotyledons</taxon>
        <taxon>Gunneridae</taxon>
        <taxon>Pentapetalae</taxon>
        <taxon>asterids</taxon>
        <taxon>Ericales</taxon>
        <taxon>Ericaceae</taxon>
        <taxon>Ericoideae</taxon>
        <taxon>Rhodoreae</taxon>
        <taxon>Rhododendron</taxon>
    </lineage>
</organism>
<name>A0ACC0LAG5_RHOML</name>
<proteinExistence type="predicted"/>
<reference evidence="1" key="1">
    <citation type="submission" date="2022-02" db="EMBL/GenBank/DDBJ databases">
        <title>Plant Genome Project.</title>
        <authorList>
            <person name="Zhang R.-G."/>
        </authorList>
    </citation>
    <scope>NUCLEOTIDE SEQUENCE</scope>
    <source>
        <strain evidence="1">AT1</strain>
    </source>
</reference>
<comment type="caution">
    <text evidence="1">The sequence shown here is derived from an EMBL/GenBank/DDBJ whole genome shotgun (WGS) entry which is preliminary data.</text>
</comment>